<dbReference type="STRING" id="395495.Lcho_4087"/>
<dbReference type="InterPro" id="IPR053176">
    <property type="entry name" value="T6SS_TssE1-like"/>
</dbReference>
<proteinExistence type="predicted"/>
<dbReference type="InterPro" id="IPR007048">
    <property type="entry name" value="IraD/Gp25-like"/>
</dbReference>
<dbReference type="EMBL" id="CP001013">
    <property type="protein sequence ID" value="ACB36339.1"/>
    <property type="molecule type" value="Genomic_DNA"/>
</dbReference>
<dbReference type="InterPro" id="IPR017737">
    <property type="entry name" value="TssE1-like"/>
</dbReference>
<feature type="domain" description="IraD/Gp25-like" evidence="1">
    <location>
        <begin position="39"/>
        <end position="143"/>
    </location>
</feature>
<dbReference type="AlphaFoldDB" id="B1XWZ0"/>
<name>B1XWZ0_LEPCP</name>
<protein>
    <submittedName>
        <fullName evidence="2">Type VI secretion system lysozyme-related protein</fullName>
    </submittedName>
</protein>
<evidence type="ECO:0000313" key="2">
    <source>
        <dbReference type="EMBL" id="ACB36339.1"/>
    </source>
</evidence>
<dbReference type="SUPFAM" id="SSF160719">
    <property type="entry name" value="gpW/gp25-like"/>
    <property type="match status" value="1"/>
</dbReference>
<evidence type="ECO:0000259" key="1">
    <source>
        <dbReference type="Pfam" id="PF04965"/>
    </source>
</evidence>
<dbReference type="RefSeq" id="WP_012349082.1">
    <property type="nucleotide sequence ID" value="NC_010524.1"/>
</dbReference>
<keyword evidence="3" id="KW-1185">Reference proteome</keyword>
<gene>
    <name evidence="2" type="ordered locus">Lcho_4087</name>
</gene>
<dbReference type="Pfam" id="PF04965">
    <property type="entry name" value="GPW_gp25"/>
    <property type="match status" value="1"/>
</dbReference>
<sequence>MALQPLRERLQPALLDRLSDDDPASAVEADERRFMSKAQLRAAVLRDLGWLFNAVQPLGGGAAETWPQAGASVLNFGLPPVSGQLASKIDVSQIERELRRAILRYEPRILEHDLRVQAIESDSLLDSHNIIEFEISGWLWAQPVPLELLLRTRFDLEAGQVAVHERSAVSVSAAAGAAPREAAQ</sequence>
<dbReference type="KEGG" id="lch:Lcho_4087"/>
<reference evidence="2 3" key="1">
    <citation type="submission" date="2008-03" db="EMBL/GenBank/DDBJ databases">
        <title>Complete sequence of Leptothrix cholodnii SP-6.</title>
        <authorList>
            <consortium name="US DOE Joint Genome Institute"/>
            <person name="Copeland A."/>
            <person name="Lucas S."/>
            <person name="Lapidus A."/>
            <person name="Glavina del Rio T."/>
            <person name="Dalin E."/>
            <person name="Tice H."/>
            <person name="Bruce D."/>
            <person name="Goodwin L."/>
            <person name="Pitluck S."/>
            <person name="Chertkov O."/>
            <person name="Brettin T."/>
            <person name="Detter J.C."/>
            <person name="Han C."/>
            <person name="Kuske C.R."/>
            <person name="Schmutz J."/>
            <person name="Larimer F."/>
            <person name="Land M."/>
            <person name="Hauser L."/>
            <person name="Kyrpides N."/>
            <person name="Lykidis A."/>
            <person name="Emerson D."/>
            <person name="Richardson P."/>
        </authorList>
    </citation>
    <scope>NUCLEOTIDE SEQUENCE [LARGE SCALE GENOMIC DNA]</scope>
    <source>
        <strain evidence="3">ATCC 51168 / LMG 8142 / SP-6</strain>
    </source>
</reference>
<evidence type="ECO:0000313" key="3">
    <source>
        <dbReference type="Proteomes" id="UP000001693"/>
    </source>
</evidence>
<accession>B1XWZ0</accession>
<dbReference type="Proteomes" id="UP000001693">
    <property type="component" value="Chromosome"/>
</dbReference>
<organism evidence="2 3">
    <name type="scientific">Leptothrix cholodnii (strain ATCC 51168 / LMG 8142 / SP-6)</name>
    <name type="common">Leptothrix discophora (strain SP-6)</name>
    <dbReference type="NCBI Taxonomy" id="395495"/>
    <lineage>
        <taxon>Bacteria</taxon>
        <taxon>Pseudomonadati</taxon>
        <taxon>Pseudomonadota</taxon>
        <taxon>Betaproteobacteria</taxon>
        <taxon>Burkholderiales</taxon>
        <taxon>Sphaerotilaceae</taxon>
        <taxon>Leptothrix</taxon>
    </lineage>
</organism>
<dbReference type="PANTHER" id="PTHR38595:SF1">
    <property type="entry name" value="TYPE VI SECRETION SYSTEM COMPONENT TSSE1"/>
    <property type="match status" value="1"/>
</dbReference>
<dbReference type="PANTHER" id="PTHR38595">
    <property type="entry name" value="CYTOPLASMIC PROTEIN-RELATED"/>
    <property type="match status" value="1"/>
</dbReference>
<dbReference type="eggNOG" id="COG3518">
    <property type="taxonomic scope" value="Bacteria"/>
</dbReference>
<dbReference type="HOGENOM" id="CLU_102944_0_0_4"/>
<dbReference type="NCBIfam" id="TIGR03357">
    <property type="entry name" value="VI_zyme"/>
    <property type="match status" value="1"/>
</dbReference>
<dbReference type="OrthoDB" id="119583at2"/>